<gene>
    <name evidence="1" type="ORF">LCGC14_1972600</name>
</gene>
<sequence>MSACECGHEKKLHGPEGCFADWGSDYCECQRFVPRLKKEARP</sequence>
<comment type="caution">
    <text evidence="1">The sequence shown here is derived from an EMBL/GenBank/DDBJ whole genome shotgun (WGS) entry which is preliminary data.</text>
</comment>
<accession>A0A0F9FB87</accession>
<organism evidence="1">
    <name type="scientific">marine sediment metagenome</name>
    <dbReference type="NCBI Taxonomy" id="412755"/>
    <lineage>
        <taxon>unclassified sequences</taxon>
        <taxon>metagenomes</taxon>
        <taxon>ecological metagenomes</taxon>
    </lineage>
</organism>
<name>A0A0F9FB87_9ZZZZ</name>
<dbReference type="EMBL" id="LAZR01021923">
    <property type="protein sequence ID" value="KKL83649.1"/>
    <property type="molecule type" value="Genomic_DNA"/>
</dbReference>
<dbReference type="AlphaFoldDB" id="A0A0F9FB87"/>
<proteinExistence type="predicted"/>
<protein>
    <submittedName>
        <fullName evidence="1">Uncharacterized protein</fullName>
    </submittedName>
</protein>
<reference evidence="1" key="1">
    <citation type="journal article" date="2015" name="Nature">
        <title>Complex archaea that bridge the gap between prokaryotes and eukaryotes.</title>
        <authorList>
            <person name="Spang A."/>
            <person name="Saw J.H."/>
            <person name="Jorgensen S.L."/>
            <person name="Zaremba-Niedzwiedzka K."/>
            <person name="Martijn J."/>
            <person name="Lind A.E."/>
            <person name="van Eijk R."/>
            <person name="Schleper C."/>
            <person name="Guy L."/>
            <person name="Ettema T.J."/>
        </authorList>
    </citation>
    <scope>NUCLEOTIDE SEQUENCE</scope>
</reference>
<evidence type="ECO:0000313" key="1">
    <source>
        <dbReference type="EMBL" id="KKL83649.1"/>
    </source>
</evidence>